<evidence type="ECO:0000256" key="6">
    <source>
        <dbReference type="ARBA" id="ARBA00022842"/>
    </source>
</evidence>
<dbReference type="SUPFAM" id="SSF48576">
    <property type="entry name" value="Terpenoid synthases"/>
    <property type="match status" value="1"/>
</dbReference>
<evidence type="ECO:0000313" key="9">
    <source>
        <dbReference type="Proteomes" id="UP000006015"/>
    </source>
</evidence>
<evidence type="ECO:0000256" key="1">
    <source>
        <dbReference type="ARBA" id="ARBA00001946"/>
    </source>
</evidence>
<dbReference type="EMBL" id="ADNS01000015">
    <property type="protein sequence ID" value="EFG81056.1"/>
    <property type="molecule type" value="Genomic_DNA"/>
</dbReference>
<evidence type="ECO:0000256" key="7">
    <source>
        <dbReference type="RuleBase" id="RU004466"/>
    </source>
</evidence>
<evidence type="ECO:0000313" key="8">
    <source>
        <dbReference type="EMBL" id="EFG81056.1"/>
    </source>
</evidence>
<evidence type="ECO:0000256" key="3">
    <source>
        <dbReference type="ARBA" id="ARBA00006706"/>
    </source>
</evidence>
<keyword evidence="9" id="KW-1185">Reference proteome</keyword>
<dbReference type="PANTHER" id="PTHR12001:SF69">
    <property type="entry name" value="ALL TRANS-POLYPRENYL-DIPHOSPHATE SYNTHASE PDSS1"/>
    <property type="match status" value="1"/>
</dbReference>
<dbReference type="InterPro" id="IPR033749">
    <property type="entry name" value="Polyprenyl_synt_CS"/>
</dbReference>
<keyword evidence="5" id="KW-0479">Metal-binding</keyword>
<sequence>MQTIVARGYPEVGYASSFDYGYCLSKFSFIEHKDLYTMSNHAVDLGDDQLNDRVAAGVAAVERLLHDETNRGASFVSDKAQHLSEAGGKRFRPIMSLLSSEFGSEPGSEKVIKAATVVEMVHVATLYHDDVMDEADRRRGVESANSRWNNSVAILAGDALLAHASRLMSQLDTHTVEQFAATFEELVTGQMRETVGAGEANPIDHYMKVIQEKTAVLIASAGYFGAYHSGAPKEHAEALRTIGGAIGMVFQIVDDIIDIFSESHESGKTPGTDLREGVFTLPVLYALEEDSEAGQGLRELLTGPLEADEDVERALELLRASKGRERALEVVQRYIDIVSAECATLPDIPATRALRNLASYTADRVG</sequence>
<comment type="pathway">
    <text evidence="2">Isoprenoid biosynthesis.</text>
</comment>
<gene>
    <name evidence="8" type="ORF">HMPREF0281_01695</name>
</gene>
<evidence type="ECO:0000256" key="4">
    <source>
        <dbReference type="ARBA" id="ARBA00022679"/>
    </source>
</evidence>
<proteinExistence type="inferred from homology"/>
<evidence type="ECO:0000256" key="5">
    <source>
        <dbReference type="ARBA" id="ARBA00022723"/>
    </source>
</evidence>
<comment type="caution">
    <text evidence="8">The sequence shown here is derived from an EMBL/GenBank/DDBJ whole genome shotgun (WGS) entry which is preliminary data.</text>
</comment>
<keyword evidence="6" id="KW-0460">Magnesium</keyword>
<dbReference type="Pfam" id="PF00348">
    <property type="entry name" value="polyprenyl_synt"/>
    <property type="match status" value="1"/>
</dbReference>
<reference evidence="8 9" key="1">
    <citation type="submission" date="2010-04" db="EMBL/GenBank/DDBJ databases">
        <authorList>
            <person name="Weinstock G."/>
            <person name="Sodergren E."/>
            <person name="Clifton S."/>
            <person name="Fulton L."/>
            <person name="Fulton B."/>
            <person name="Courtney L."/>
            <person name="Fronick C."/>
            <person name="Harrison M."/>
            <person name="Strong C."/>
            <person name="Farmer C."/>
            <person name="Delahaunty K."/>
            <person name="Markovic C."/>
            <person name="Hall O."/>
            <person name="Minx P."/>
            <person name="Tomlinson C."/>
            <person name="Mitreva M."/>
            <person name="Hou S."/>
            <person name="Wollam A."/>
            <person name="Pepin K.H."/>
            <person name="Johnson M."/>
            <person name="Bhonagiri V."/>
            <person name="Zhang X."/>
            <person name="Suruliraj S."/>
            <person name="Warren W."/>
            <person name="Chinwalla A."/>
            <person name="Mardis E.R."/>
            <person name="Wilson R.K."/>
        </authorList>
    </citation>
    <scope>NUCLEOTIDE SEQUENCE [LARGE SCALE GENOMIC DNA]</scope>
    <source>
        <strain evidence="8 9">DSM 20306</strain>
    </source>
</reference>
<organism evidence="8 9">
    <name type="scientific">Corynebacterium ammoniagenes DSM 20306</name>
    <dbReference type="NCBI Taxonomy" id="649754"/>
    <lineage>
        <taxon>Bacteria</taxon>
        <taxon>Bacillati</taxon>
        <taxon>Actinomycetota</taxon>
        <taxon>Actinomycetes</taxon>
        <taxon>Mycobacteriales</taxon>
        <taxon>Corynebacteriaceae</taxon>
        <taxon>Corynebacterium</taxon>
    </lineage>
</organism>
<dbReference type="SFLD" id="SFLDS00005">
    <property type="entry name" value="Isoprenoid_Synthase_Type_I"/>
    <property type="match status" value="1"/>
</dbReference>
<dbReference type="Proteomes" id="UP000006015">
    <property type="component" value="Unassembled WGS sequence"/>
</dbReference>
<name>A0ABP2IID2_CORAM</name>
<dbReference type="PANTHER" id="PTHR12001">
    <property type="entry name" value="GERANYLGERANYL PYROPHOSPHATE SYNTHASE"/>
    <property type="match status" value="1"/>
</dbReference>
<accession>A0ABP2IID2</accession>
<dbReference type="SFLD" id="SFLDG01017">
    <property type="entry name" value="Polyprenyl_Transferase_Like"/>
    <property type="match status" value="1"/>
</dbReference>
<comment type="cofactor">
    <cofactor evidence="1">
        <name>Mg(2+)</name>
        <dbReference type="ChEBI" id="CHEBI:18420"/>
    </cofactor>
</comment>
<evidence type="ECO:0000256" key="2">
    <source>
        <dbReference type="ARBA" id="ARBA00005128"/>
    </source>
</evidence>
<dbReference type="PROSITE" id="PS00444">
    <property type="entry name" value="POLYPRENYL_SYNTHASE_2"/>
    <property type="match status" value="1"/>
</dbReference>
<comment type="similarity">
    <text evidence="3 7">Belongs to the FPP/GGPP synthase family.</text>
</comment>
<protein>
    <submittedName>
        <fullName evidence="8">Polyprenyl synthetase</fullName>
    </submittedName>
</protein>
<dbReference type="CDD" id="cd00685">
    <property type="entry name" value="Trans_IPPS_HT"/>
    <property type="match status" value="1"/>
</dbReference>
<dbReference type="Gene3D" id="1.10.600.10">
    <property type="entry name" value="Farnesyl Diphosphate Synthase"/>
    <property type="match status" value="1"/>
</dbReference>
<dbReference type="InterPro" id="IPR000092">
    <property type="entry name" value="Polyprenyl_synt"/>
</dbReference>
<dbReference type="InterPro" id="IPR008949">
    <property type="entry name" value="Isoprenoid_synthase_dom_sf"/>
</dbReference>
<keyword evidence="4 7" id="KW-0808">Transferase</keyword>